<feature type="region of interest" description="Disordered" evidence="1">
    <location>
        <begin position="1"/>
        <end position="29"/>
    </location>
</feature>
<feature type="compositionally biased region" description="Low complexity" evidence="1">
    <location>
        <begin position="235"/>
        <end position="275"/>
    </location>
</feature>
<sequence>MKKPVPSTVTGAPVDRSATPYPRHQPNYQERAGEMTTKVCPACGTVDNSNSAYCLEPACGARLLAGASDTGAGPARRPAGEPSAVPDDPPATGVSSVGRTGNSASGGSGAGRIGNPTGDGPGRDPAGDAAAGPVDRAAGSTATGVSRTLPAAAATGGTPDPETASAGSGDSSRFSGGLVVGAAVLVVVAVAVAGWLGAAPSPPERDIAAPPSAALPLPAVPLPPPGATPLPSLTPPAGSTPTTVRTTPPRARPPARTTPVRTTRPPTATRRPTPTQAQVQPYVTASSAPFCDGGSFRLGVTAQLHNGSRATEAWLRMLFSSDTWAGSPMSGGPTRFTEYDTGLVDGPPTQRWYVVIVLPDGREIKSATKTSTNPC</sequence>
<evidence type="ECO:0000256" key="1">
    <source>
        <dbReference type="SAM" id="MobiDB-lite"/>
    </source>
</evidence>
<keyword evidence="4" id="KW-1185">Reference proteome</keyword>
<evidence type="ECO:0000313" key="4">
    <source>
        <dbReference type="Proteomes" id="UP000621500"/>
    </source>
</evidence>
<feature type="region of interest" description="Disordered" evidence="1">
    <location>
        <begin position="219"/>
        <end position="279"/>
    </location>
</feature>
<feature type="compositionally biased region" description="Low complexity" evidence="1">
    <location>
        <begin position="150"/>
        <end position="164"/>
    </location>
</feature>
<comment type="caution">
    <text evidence="3">The sequence shown here is derived from an EMBL/GenBank/DDBJ whole genome shotgun (WGS) entry which is preliminary data.</text>
</comment>
<evidence type="ECO:0008006" key="5">
    <source>
        <dbReference type="Google" id="ProtNLM"/>
    </source>
</evidence>
<feature type="compositionally biased region" description="Low complexity" evidence="1">
    <location>
        <begin position="127"/>
        <end position="139"/>
    </location>
</feature>
<reference evidence="3 4" key="1">
    <citation type="submission" date="2021-01" db="EMBL/GenBank/DDBJ databases">
        <title>Whole genome shotgun sequence of Plantactinospora mayteni NBRC 109088.</title>
        <authorList>
            <person name="Komaki H."/>
            <person name="Tamura T."/>
        </authorList>
    </citation>
    <scope>NUCLEOTIDE SEQUENCE [LARGE SCALE GENOMIC DNA]</scope>
    <source>
        <strain evidence="3 4">NBRC 109088</strain>
    </source>
</reference>
<accession>A0ABQ4F0B7</accession>
<evidence type="ECO:0000313" key="3">
    <source>
        <dbReference type="EMBL" id="GIH00346.1"/>
    </source>
</evidence>
<protein>
    <recommendedName>
        <fullName evidence="5">Zinc ribbon domain-containing protein</fullName>
    </recommendedName>
</protein>
<dbReference type="Proteomes" id="UP000621500">
    <property type="component" value="Unassembled WGS sequence"/>
</dbReference>
<feature type="compositionally biased region" description="Gly residues" evidence="1">
    <location>
        <begin position="104"/>
        <end position="120"/>
    </location>
</feature>
<feature type="transmembrane region" description="Helical" evidence="2">
    <location>
        <begin position="178"/>
        <end position="198"/>
    </location>
</feature>
<gene>
    <name evidence="3" type="ORF">Pma05_69180</name>
</gene>
<keyword evidence="2" id="KW-0812">Transmembrane</keyword>
<evidence type="ECO:0000256" key="2">
    <source>
        <dbReference type="SAM" id="Phobius"/>
    </source>
</evidence>
<feature type="compositionally biased region" description="Pro residues" evidence="1">
    <location>
        <begin position="219"/>
        <end position="234"/>
    </location>
</feature>
<keyword evidence="2" id="KW-0472">Membrane</keyword>
<proteinExistence type="predicted"/>
<keyword evidence="2" id="KW-1133">Transmembrane helix</keyword>
<name>A0ABQ4F0B7_9ACTN</name>
<dbReference type="RefSeq" id="WP_203861668.1">
    <property type="nucleotide sequence ID" value="NZ_BAAAZQ010000022.1"/>
</dbReference>
<feature type="region of interest" description="Disordered" evidence="1">
    <location>
        <begin position="68"/>
        <end position="172"/>
    </location>
</feature>
<dbReference type="EMBL" id="BONX01000052">
    <property type="protein sequence ID" value="GIH00346.1"/>
    <property type="molecule type" value="Genomic_DNA"/>
</dbReference>
<organism evidence="3 4">
    <name type="scientific">Plantactinospora mayteni</name>
    <dbReference type="NCBI Taxonomy" id="566021"/>
    <lineage>
        <taxon>Bacteria</taxon>
        <taxon>Bacillati</taxon>
        <taxon>Actinomycetota</taxon>
        <taxon>Actinomycetes</taxon>
        <taxon>Micromonosporales</taxon>
        <taxon>Micromonosporaceae</taxon>
        <taxon>Plantactinospora</taxon>
    </lineage>
</organism>